<dbReference type="PANTHER" id="PTHR43646:SF2">
    <property type="entry name" value="GLYCOSYLTRANSFERASE 2-LIKE DOMAIN-CONTAINING PROTEIN"/>
    <property type="match status" value="1"/>
</dbReference>
<dbReference type="PANTHER" id="PTHR43646">
    <property type="entry name" value="GLYCOSYLTRANSFERASE"/>
    <property type="match status" value="1"/>
</dbReference>
<evidence type="ECO:0000256" key="8">
    <source>
        <dbReference type="ARBA" id="ARBA00038120"/>
    </source>
</evidence>
<keyword evidence="4 11" id="KW-0808">Transferase</keyword>
<sequence>MHESRQNGYTDGKRSGTVRIGPLWTIQLARRSDVRHCISGPAVSVTVPLDCSGLGERPGRVITYERAVVVVPAHNEVDNLPRCLNAVVTAAACFPAPTLTVVVLDDCDDESNLLAGKFGSDVHFIEVDARNVGAARAAGFAYSRTVCGVAASAQHRVWYATTDADSRVDTDWLVRQTDSGADMVLGVVRVENWRQTPAGAVRRYLNAYRAKRKPDGHGHVHGANMGFRADKYWKEGGFAAIGSGEDVDLAQRFERRSYRIHRDDGLSVETSARRVGRAPDGFATYLRSFSRREGLR</sequence>
<accession>A0A4R8SG13</accession>
<dbReference type="Proteomes" id="UP000294844">
    <property type="component" value="Unassembled WGS sequence"/>
</dbReference>
<evidence type="ECO:0000256" key="5">
    <source>
        <dbReference type="ARBA" id="ARBA00023136"/>
    </source>
</evidence>
<dbReference type="EMBL" id="PECK01000003">
    <property type="protein sequence ID" value="TDZ95846.1"/>
    <property type="molecule type" value="Genomic_DNA"/>
</dbReference>
<evidence type="ECO:0000256" key="1">
    <source>
        <dbReference type="ARBA" id="ARBA00004236"/>
    </source>
</evidence>
<dbReference type="InterPro" id="IPR001173">
    <property type="entry name" value="Glyco_trans_2-like"/>
</dbReference>
<evidence type="ECO:0000256" key="6">
    <source>
        <dbReference type="ARBA" id="ARBA00037281"/>
    </source>
</evidence>
<evidence type="ECO:0000313" key="13">
    <source>
        <dbReference type="Proteomes" id="UP000294844"/>
    </source>
</evidence>
<dbReference type="GO" id="GO:0016757">
    <property type="term" value="F:glycosyltransferase activity"/>
    <property type="evidence" value="ECO:0007669"/>
    <property type="project" value="UniProtKB-KW"/>
</dbReference>
<keyword evidence="3" id="KW-0328">Glycosyltransferase</keyword>
<dbReference type="OrthoDB" id="9777873at2"/>
<evidence type="ECO:0000256" key="3">
    <source>
        <dbReference type="ARBA" id="ARBA00022676"/>
    </source>
</evidence>
<protein>
    <recommendedName>
        <fullName evidence="9">4,4'-diaponeurosporenoate glycosyltransferase</fullName>
    </recommendedName>
</protein>
<dbReference type="EMBL" id="PECM01000008">
    <property type="protein sequence ID" value="TEA04943.1"/>
    <property type="molecule type" value="Genomic_DNA"/>
</dbReference>
<dbReference type="Proteomes" id="UP000295685">
    <property type="component" value="Unassembled WGS sequence"/>
</dbReference>
<comment type="function">
    <text evidence="6">Catalyzes the glycosylation of 4,4'-diaponeurosporenoate, i.e. the esterification of glucose at the C1'' position with the carboxyl group of 4,4'-diaponeurosporenic acid, to form glycosyl-4,4'-diaponeurosporenoate. This is a step in the biosynthesis of staphyloxanthin, an orange pigment present in most staphylococci strains.</text>
</comment>
<keyword evidence="13" id="KW-1185">Reference proteome</keyword>
<dbReference type="Gene3D" id="3.90.550.10">
    <property type="entry name" value="Spore Coat Polysaccharide Biosynthesis Protein SpsA, Chain A"/>
    <property type="match status" value="1"/>
</dbReference>
<feature type="domain" description="Glycosyltransferase 2-like" evidence="10">
    <location>
        <begin position="69"/>
        <end position="234"/>
    </location>
</feature>
<dbReference type="GO" id="GO:0005886">
    <property type="term" value="C:plasma membrane"/>
    <property type="evidence" value="ECO:0007669"/>
    <property type="project" value="UniProtKB-SubCell"/>
</dbReference>
<name>A0A4R8SG13_9MYCO</name>
<comment type="pathway">
    <text evidence="7">Carotenoid biosynthesis; staphyloxanthin biosynthesis; staphyloxanthin from farnesyl diphosphate: step 4/5.</text>
</comment>
<dbReference type="Pfam" id="PF00535">
    <property type="entry name" value="Glycos_transf_2"/>
    <property type="match status" value="1"/>
</dbReference>
<proteinExistence type="inferred from homology"/>
<evidence type="ECO:0000256" key="2">
    <source>
        <dbReference type="ARBA" id="ARBA00022475"/>
    </source>
</evidence>
<comment type="similarity">
    <text evidence="8">Belongs to the glycosyltransferase 2 family. CrtQ subfamily.</text>
</comment>
<evidence type="ECO:0000259" key="10">
    <source>
        <dbReference type="Pfam" id="PF00535"/>
    </source>
</evidence>
<comment type="subcellular location">
    <subcellularLocation>
        <location evidence="1">Cell membrane</location>
    </subcellularLocation>
</comment>
<evidence type="ECO:0000256" key="9">
    <source>
        <dbReference type="ARBA" id="ARBA00040345"/>
    </source>
</evidence>
<dbReference type="SUPFAM" id="SSF53448">
    <property type="entry name" value="Nucleotide-diphospho-sugar transferases"/>
    <property type="match status" value="1"/>
</dbReference>
<evidence type="ECO:0000313" key="12">
    <source>
        <dbReference type="EMBL" id="TEA04943.1"/>
    </source>
</evidence>
<evidence type="ECO:0000313" key="11">
    <source>
        <dbReference type="EMBL" id="TDZ95846.1"/>
    </source>
</evidence>
<keyword evidence="5" id="KW-0472">Membrane</keyword>
<reference evidence="13 14" key="1">
    <citation type="journal article" date="2019" name="Sci. Rep.">
        <title>Extended insight into the Mycobacterium chelonae-abscessus complex through whole genome sequencing of Mycobacterium salmoniphilum outbreak and Mycobacterium salmoniphilum-like strains.</title>
        <authorList>
            <person name="Behra P.R.K."/>
            <person name="Das S."/>
            <person name="Pettersson B.M.F."/>
            <person name="Shirreff L."/>
            <person name="DuCote T."/>
            <person name="Jacobsson K.G."/>
            <person name="Ennis D.G."/>
            <person name="Kirsebom L.A."/>
        </authorList>
    </citation>
    <scope>NUCLEOTIDE SEQUENCE [LARGE SCALE GENOMIC DNA]</scope>
    <source>
        <strain evidence="12 13">CCUG 60883</strain>
        <strain evidence="11 14">CCUG 60885</strain>
    </source>
</reference>
<comment type="caution">
    <text evidence="11">The sequence shown here is derived from an EMBL/GenBank/DDBJ whole genome shotgun (WGS) entry which is preliminary data.</text>
</comment>
<evidence type="ECO:0000313" key="14">
    <source>
        <dbReference type="Proteomes" id="UP000295685"/>
    </source>
</evidence>
<keyword evidence="2" id="KW-1003">Cell membrane</keyword>
<dbReference type="InterPro" id="IPR029044">
    <property type="entry name" value="Nucleotide-diphossugar_trans"/>
</dbReference>
<gene>
    <name evidence="12" type="ORF">CCUG60883_02242</name>
    <name evidence="11" type="ORF">CCUG60885_01983</name>
</gene>
<evidence type="ECO:0000256" key="4">
    <source>
        <dbReference type="ARBA" id="ARBA00022679"/>
    </source>
</evidence>
<evidence type="ECO:0000256" key="7">
    <source>
        <dbReference type="ARBA" id="ARBA00037904"/>
    </source>
</evidence>
<organism evidence="11 14">
    <name type="scientific">Mycobacteroides salmoniphilum</name>
    <dbReference type="NCBI Taxonomy" id="404941"/>
    <lineage>
        <taxon>Bacteria</taxon>
        <taxon>Bacillati</taxon>
        <taxon>Actinomycetota</taxon>
        <taxon>Actinomycetes</taxon>
        <taxon>Mycobacteriales</taxon>
        <taxon>Mycobacteriaceae</taxon>
        <taxon>Mycobacteroides</taxon>
    </lineage>
</organism>
<dbReference type="AlphaFoldDB" id="A0A4R8SG13"/>